<sequence>MITVKHLKSLNEQELPKKRSHFSIRNLIPTLLFASLIGTYLDLFFTGVGLYTFPKRPFPELFSINIFFPLVGLPCLIILYLYIIHNLSKWKKAGLIMLLSLLMAVFERYSETLGFLDHTNSWKHIYSVFGYSLYFIVIDYFYRWSNKSYE</sequence>
<feature type="transmembrane region" description="Helical" evidence="1">
    <location>
        <begin position="27"/>
        <end position="50"/>
    </location>
</feature>
<dbReference type="Proteomes" id="UP001159179">
    <property type="component" value="Unassembled WGS sequence"/>
</dbReference>
<protein>
    <recommendedName>
        <fullName evidence="4">Group-specific protein</fullName>
    </recommendedName>
</protein>
<comment type="caution">
    <text evidence="2">The sequence shown here is derived from an EMBL/GenBank/DDBJ whole genome shotgun (WGS) entry which is preliminary data.</text>
</comment>
<evidence type="ECO:0000313" key="2">
    <source>
        <dbReference type="EMBL" id="MDH5159458.1"/>
    </source>
</evidence>
<feature type="transmembrane region" description="Helical" evidence="1">
    <location>
        <begin position="62"/>
        <end position="81"/>
    </location>
</feature>
<reference evidence="2" key="1">
    <citation type="submission" date="2023-03" db="EMBL/GenBank/DDBJ databases">
        <title>Bacterial isolates from washroom surfaces on a university campus.</title>
        <authorList>
            <person name="Holman D.B."/>
            <person name="Gzyl K.E."/>
            <person name="Taheri A.E."/>
        </authorList>
    </citation>
    <scope>NUCLEOTIDE SEQUENCE</scope>
    <source>
        <strain evidence="2">RD03</strain>
    </source>
</reference>
<organism evidence="2 3">
    <name type="scientific">Heyndrickxia oleronia</name>
    <dbReference type="NCBI Taxonomy" id="38875"/>
    <lineage>
        <taxon>Bacteria</taxon>
        <taxon>Bacillati</taxon>
        <taxon>Bacillota</taxon>
        <taxon>Bacilli</taxon>
        <taxon>Bacillales</taxon>
        <taxon>Bacillaceae</taxon>
        <taxon>Heyndrickxia</taxon>
    </lineage>
</organism>
<feature type="transmembrane region" description="Helical" evidence="1">
    <location>
        <begin position="122"/>
        <end position="142"/>
    </location>
</feature>
<feature type="transmembrane region" description="Helical" evidence="1">
    <location>
        <begin position="93"/>
        <end position="110"/>
    </location>
</feature>
<dbReference type="NCBIfam" id="NF041644">
    <property type="entry name" value="CBO0543_fam"/>
    <property type="match status" value="1"/>
</dbReference>
<evidence type="ECO:0008006" key="4">
    <source>
        <dbReference type="Google" id="ProtNLM"/>
    </source>
</evidence>
<evidence type="ECO:0000313" key="3">
    <source>
        <dbReference type="Proteomes" id="UP001159179"/>
    </source>
</evidence>
<proteinExistence type="predicted"/>
<name>A0AAW6SQB6_9BACI</name>
<gene>
    <name evidence="2" type="ORF">P5X88_00810</name>
</gene>
<evidence type="ECO:0000256" key="1">
    <source>
        <dbReference type="SAM" id="Phobius"/>
    </source>
</evidence>
<dbReference type="InterPro" id="IPR048147">
    <property type="entry name" value="CBO0543-like"/>
</dbReference>
<keyword evidence="1" id="KW-0472">Membrane</keyword>
<keyword evidence="1" id="KW-1133">Transmembrane helix</keyword>
<dbReference type="AlphaFoldDB" id="A0AAW6SQB6"/>
<keyword evidence="1" id="KW-0812">Transmembrane</keyword>
<accession>A0AAW6SQB6</accession>
<dbReference type="EMBL" id="JAROYP010000001">
    <property type="protein sequence ID" value="MDH5159458.1"/>
    <property type="molecule type" value="Genomic_DNA"/>
</dbReference>